<feature type="domain" description="HNH nuclease" evidence="2">
    <location>
        <begin position="143"/>
        <end position="234"/>
    </location>
</feature>
<dbReference type="AlphaFoldDB" id="A0A5N6TPZ2"/>
<dbReference type="EMBL" id="ML742164">
    <property type="protein sequence ID" value="KAE8148357.1"/>
    <property type="molecule type" value="Genomic_DNA"/>
</dbReference>
<feature type="region of interest" description="Disordered" evidence="1">
    <location>
        <begin position="332"/>
        <end position="364"/>
    </location>
</feature>
<dbReference type="Pfam" id="PF13391">
    <property type="entry name" value="HNH_2"/>
    <property type="match status" value="1"/>
</dbReference>
<protein>
    <recommendedName>
        <fullName evidence="2">HNH nuclease domain-containing protein</fullName>
    </recommendedName>
</protein>
<feature type="compositionally biased region" description="Basic and acidic residues" evidence="1">
    <location>
        <begin position="344"/>
        <end position="364"/>
    </location>
</feature>
<reference evidence="3 4" key="1">
    <citation type="submission" date="2019-04" db="EMBL/GenBank/DDBJ databases">
        <title>Friends and foes A comparative genomics study of 23 Aspergillus species from section Flavi.</title>
        <authorList>
            <consortium name="DOE Joint Genome Institute"/>
            <person name="Kjaerbolling I."/>
            <person name="Vesth T."/>
            <person name="Frisvad J.C."/>
            <person name="Nybo J.L."/>
            <person name="Theobald S."/>
            <person name="Kildgaard S."/>
            <person name="Isbrandt T."/>
            <person name="Kuo A."/>
            <person name="Sato A."/>
            <person name="Lyhne E.K."/>
            <person name="Kogle M.E."/>
            <person name="Wiebenga A."/>
            <person name="Kun R.S."/>
            <person name="Lubbers R.J."/>
            <person name="Makela M.R."/>
            <person name="Barry K."/>
            <person name="Chovatia M."/>
            <person name="Clum A."/>
            <person name="Daum C."/>
            <person name="Haridas S."/>
            <person name="He G."/>
            <person name="LaButti K."/>
            <person name="Lipzen A."/>
            <person name="Mondo S."/>
            <person name="Riley R."/>
            <person name="Salamov A."/>
            <person name="Simmons B.A."/>
            <person name="Magnuson J.K."/>
            <person name="Henrissat B."/>
            <person name="Mortensen U.H."/>
            <person name="Larsen T.O."/>
            <person name="Devries R.P."/>
            <person name="Grigoriev I.V."/>
            <person name="Machida M."/>
            <person name="Baker S.E."/>
            <person name="Andersen M.R."/>
        </authorList>
    </citation>
    <scope>NUCLEOTIDE SEQUENCE [LARGE SCALE GENOMIC DNA]</scope>
    <source>
        <strain evidence="3 4">IBT 18842</strain>
    </source>
</reference>
<proteinExistence type="predicted"/>
<evidence type="ECO:0000313" key="4">
    <source>
        <dbReference type="Proteomes" id="UP000325780"/>
    </source>
</evidence>
<dbReference type="Proteomes" id="UP000325780">
    <property type="component" value="Unassembled WGS sequence"/>
</dbReference>
<organism evidence="3 4">
    <name type="scientific">Aspergillus avenaceus</name>
    <dbReference type="NCBI Taxonomy" id="36643"/>
    <lineage>
        <taxon>Eukaryota</taxon>
        <taxon>Fungi</taxon>
        <taxon>Dikarya</taxon>
        <taxon>Ascomycota</taxon>
        <taxon>Pezizomycotina</taxon>
        <taxon>Eurotiomycetes</taxon>
        <taxon>Eurotiomycetidae</taxon>
        <taxon>Eurotiales</taxon>
        <taxon>Aspergillaceae</taxon>
        <taxon>Aspergillus</taxon>
        <taxon>Aspergillus subgen. Circumdati</taxon>
    </lineage>
</organism>
<accession>A0A5N6TPZ2</accession>
<name>A0A5N6TPZ2_ASPAV</name>
<evidence type="ECO:0000259" key="2">
    <source>
        <dbReference type="Pfam" id="PF13391"/>
    </source>
</evidence>
<evidence type="ECO:0000313" key="3">
    <source>
        <dbReference type="EMBL" id="KAE8148357.1"/>
    </source>
</evidence>
<sequence length="364" mass="40256">MSVTSEQSELTVLSESDYRIVEHVAREKLTKFQPSDSNDDTVLLLESFLDHLDGDGQLNLSQDIASCSNDDQLRQHARSLVDCVLLPMKAQGGKTPGPSMTISPRLGVEESLENLASMLDEPASRTGQACLKAKCLERDGNRCCISGFTDKKKSNDPNDIVVSTECAHIIPFSLGSWKNSREEQAIAKIWVSLNRCFPVLQSLGFTHETISDPQNAITMDSSFHIHFGTFDMALEAMPNQPNTYTAKSYIRLPYYIKPIITFTDNGTGTNLPRPELLWLHATIARILHLTGKGDQLDKILRDKESTRDLASDGSTDLSRILSATTLRTLSSQPIVGEGAQGTSGDKRIIPIRRQPVDKKKENVQ</sequence>
<dbReference type="OrthoDB" id="2104739at2759"/>
<dbReference type="InterPro" id="IPR003615">
    <property type="entry name" value="HNH_nuc"/>
</dbReference>
<evidence type="ECO:0000256" key="1">
    <source>
        <dbReference type="SAM" id="MobiDB-lite"/>
    </source>
</evidence>
<gene>
    <name evidence="3" type="ORF">BDV25DRAFT_131304</name>
</gene>
<keyword evidence="4" id="KW-1185">Reference proteome</keyword>